<gene>
    <name evidence="4" type="ORF">A3A93_05505</name>
</gene>
<sequence>MAQKIALIHFAYFPNIGGVEILLKEHALMLTKLGYDVTVITGFGKSSPKDGVKVIEIPNLQSIHSFDPKLETEISHGNFNQDYFTLVDYLKKIMHQYFSQYDSLVVHNMMTFPHNLAFIEAFSQYTLSTNQSILIYTHDHKYIYNAQALDLNSAATSDREKKLLTTPLKNATYIAISKTFRIPLAKLLALPEEEIHVVPNAININRFLNIDDEMDNIFQKFGIYKKFPIILSPVNILERKNLVYALEVIANLKKQYHEIYYIISGTPSHHHESEKYFALLKEKIKSLELTENVLFLYTKINHVLSPQEMHSLYILSDAILYLSKSENFGLPIIESALTKTPIFVSNLEVFHEVGGNYLTYINPDTTSPSKTAEIINAYFQTYKYELLNHHVRSHYELTTVLEKYFIPLLKKN</sequence>
<proteinExistence type="predicted"/>
<evidence type="ECO:0008006" key="6">
    <source>
        <dbReference type="Google" id="ProtNLM"/>
    </source>
</evidence>
<dbReference type="Gene3D" id="3.40.50.2000">
    <property type="entry name" value="Glycogen Phosphorylase B"/>
    <property type="match status" value="2"/>
</dbReference>
<dbReference type="STRING" id="1802061.A3A93_05505"/>
<name>A0A1F7IZ50_9BACT</name>
<dbReference type="PANTHER" id="PTHR46401">
    <property type="entry name" value="GLYCOSYLTRANSFERASE WBBK-RELATED"/>
    <property type="match status" value="1"/>
</dbReference>
<feature type="domain" description="Glycosyl transferase family 1" evidence="2">
    <location>
        <begin position="215"/>
        <end position="378"/>
    </location>
</feature>
<comment type="caution">
    <text evidence="4">The sequence shown here is derived from an EMBL/GenBank/DDBJ whole genome shotgun (WGS) entry which is preliminary data.</text>
</comment>
<evidence type="ECO:0000313" key="4">
    <source>
        <dbReference type="EMBL" id="OGK48643.1"/>
    </source>
</evidence>
<dbReference type="Pfam" id="PF13439">
    <property type="entry name" value="Glyco_transf_4"/>
    <property type="match status" value="1"/>
</dbReference>
<dbReference type="PANTHER" id="PTHR46401:SF2">
    <property type="entry name" value="GLYCOSYLTRANSFERASE WBBK-RELATED"/>
    <property type="match status" value="1"/>
</dbReference>
<dbReference type="CDD" id="cd03801">
    <property type="entry name" value="GT4_PimA-like"/>
    <property type="match status" value="1"/>
</dbReference>
<evidence type="ECO:0000259" key="2">
    <source>
        <dbReference type="Pfam" id="PF00534"/>
    </source>
</evidence>
<dbReference type="Proteomes" id="UP000177141">
    <property type="component" value="Unassembled WGS sequence"/>
</dbReference>
<dbReference type="AlphaFoldDB" id="A0A1F7IZ50"/>
<dbReference type="InterPro" id="IPR001296">
    <property type="entry name" value="Glyco_trans_1"/>
</dbReference>
<reference evidence="4 5" key="1">
    <citation type="journal article" date="2016" name="Nat. Commun.">
        <title>Thousands of microbial genomes shed light on interconnected biogeochemical processes in an aquifer system.</title>
        <authorList>
            <person name="Anantharaman K."/>
            <person name="Brown C.T."/>
            <person name="Hug L.A."/>
            <person name="Sharon I."/>
            <person name="Castelle C.J."/>
            <person name="Probst A.J."/>
            <person name="Thomas B.C."/>
            <person name="Singh A."/>
            <person name="Wilkins M.J."/>
            <person name="Karaoz U."/>
            <person name="Brodie E.L."/>
            <person name="Williams K.H."/>
            <person name="Hubbard S.S."/>
            <person name="Banfield J.F."/>
        </authorList>
    </citation>
    <scope>NUCLEOTIDE SEQUENCE [LARGE SCALE GENOMIC DNA]</scope>
</reference>
<organism evidence="4 5">
    <name type="scientific">Candidatus Roizmanbacteria bacterium RIFCSPLOWO2_01_FULL_38_12</name>
    <dbReference type="NCBI Taxonomy" id="1802061"/>
    <lineage>
        <taxon>Bacteria</taxon>
        <taxon>Candidatus Roizmaniibacteriota</taxon>
    </lineage>
</organism>
<protein>
    <recommendedName>
        <fullName evidence="6">Glycosyl transferase family 1 domain-containing protein</fullName>
    </recommendedName>
</protein>
<evidence type="ECO:0000259" key="3">
    <source>
        <dbReference type="Pfam" id="PF13439"/>
    </source>
</evidence>
<dbReference type="EMBL" id="MGAL01000012">
    <property type="protein sequence ID" value="OGK48643.1"/>
    <property type="molecule type" value="Genomic_DNA"/>
</dbReference>
<dbReference type="SUPFAM" id="SSF53756">
    <property type="entry name" value="UDP-Glycosyltransferase/glycogen phosphorylase"/>
    <property type="match status" value="1"/>
</dbReference>
<dbReference type="Pfam" id="PF00534">
    <property type="entry name" value="Glycos_transf_1"/>
    <property type="match status" value="1"/>
</dbReference>
<dbReference type="GO" id="GO:0016757">
    <property type="term" value="F:glycosyltransferase activity"/>
    <property type="evidence" value="ECO:0007669"/>
    <property type="project" value="InterPro"/>
</dbReference>
<evidence type="ECO:0000313" key="5">
    <source>
        <dbReference type="Proteomes" id="UP000177141"/>
    </source>
</evidence>
<feature type="domain" description="Glycosyltransferase subfamily 4-like N-terminal" evidence="3">
    <location>
        <begin position="16"/>
        <end position="206"/>
    </location>
</feature>
<evidence type="ECO:0000256" key="1">
    <source>
        <dbReference type="ARBA" id="ARBA00022679"/>
    </source>
</evidence>
<accession>A0A1F7IZ50</accession>
<keyword evidence="1" id="KW-0808">Transferase</keyword>
<dbReference type="InterPro" id="IPR028098">
    <property type="entry name" value="Glyco_trans_4-like_N"/>
</dbReference>